<evidence type="ECO:0000256" key="1">
    <source>
        <dbReference type="SAM" id="MobiDB-lite"/>
    </source>
</evidence>
<dbReference type="PANTHER" id="PTHR15898:SF13">
    <property type="entry name" value="BIFUNCTIONAL APOPTOSIS REGULATOR"/>
    <property type="match status" value="1"/>
</dbReference>
<comment type="caution">
    <text evidence="2">The sequence shown here is derived from an EMBL/GenBank/DDBJ whole genome shotgun (WGS) entry which is preliminary data.</text>
</comment>
<dbReference type="Proteomes" id="UP000797356">
    <property type="component" value="Chromosome 10"/>
</dbReference>
<accession>A0A8K0N7A5</accession>
<protein>
    <submittedName>
        <fullName evidence="2">Putative E3 ubiquitin-protein ligase PRT1</fullName>
    </submittedName>
</protein>
<reference evidence="2" key="2">
    <citation type="submission" date="2019-07" db="EMBL/GenBank/DDBJ databases">
        <authorList>
            <person name="Yang Y."/>
            <person name="Bocs S."/>
            <person name="Baudouin L."/>
        </authorList>
    </citation>
    <scope>NUCLEOTIDE SEQUENCE</scope>
    <source>
        <tissue evidence="2">Spear leaf of Hainan Tall coconut</tissue>
    </source>
</reference>
<name>A0A8K0N7A5_COCNU</name>
<dbReference type="EMBL" id="CM017881">
    <property type="protein sequence ID" value="KAG1361855.1"/>
    <property type="molecule type" value="Genomic_DNA"/>
</dbReference>
<evidence type="ECO:0000313" key="3">
    <source>
        <dbReference type="Proteomes" id="UP000797356"/>
    </source>
</evidence>
<feature type="region of interest" description="Disordered" evidence="1">
    <location>
        <begin position="1"/>
        <end position="20"/>
    </location>
</feature>
<keyword evidence="3" id="KW-1185">Reference proteome</keyword>
<dbReference type="OrthoDB" id="6270329at2759"/>
<sequence>MAGAEAGEAMDSSSPSASSAGDGTIIDDFSNSLFQCCVCLRLVDGGGQEFFPLNAGDEFSRFVDQNDPATSGIQVKAFLGMFQNKSFITTQVLHMQNFDHEGVSLQSVGISSTNPLFLLVVISLAFAYKRREKEVLEEEKRLDIYSPQFVDHLISERVHSGEIERNNDRLKANKNEASKGLTFPENKLENGICKQISMNDVLCFLCKELLHQPVVLNCGHVGDPLKCQVCQSLHPGEFPSICLDLDHFLEEQFPRESSTLNFGNRSA</sequence>
<dbReference type="AlphaFoldDB" id="A0A8K0N7A5"/>
<evidence type="ECO:0000313" key="2">
    <source>
        <dbReference type="EMBL" id="KAG1361855.1"/>
    </source>
</evidence>
<dbReference type="GO" id="GO:0043161">
    <property type="term" value="P:proteasome-mediated ubiquitin-dependent protein catabolic process"/>
    <property type="evidence" value="ECO:0007669"/>
    <property type="project" value="TreeGrafter"/>
</dbReference>
<reference evidence="2" key="1">
    <citation type="journal article" date="2017" name="Gigascience">
        <title>The genome draft of coconut (Cocos nucifera).</title>
        <authorList>
            <person name="Xiao Y."/>
            <person name="Xu P."/>
            <person name="Fan H."/>
            <person name="Baudouin L."/>
            <person name="Xia W."/>
            <person name="Bocs S."/>
            <person name="Xu J."/>
            <person name="Li Q."/>
            <person name="Guo A."/>
            <person name="Zhou L."/>
            <person name="Li J."/>
            <person name="Wu Y."/>
            <person name="Ma Z."/>
            <person name="Armero A."/>
            <person name="Issali A.E."/>
            <person name="Liu N."/>
            <person name="Peng M."/>
            <person name="Yang Y."/>
        </authorList>
    </citation>
    <scope>NUCLEOTIDE SEQUENCE</scope>
    <source>
        <tissue evidence="2">Spear leaf of Hainan Tall coconut</tissue>
    </source>
</reference>
<dbReference type="GO" id="GO:0061630">
    <property type="term" value="F:ubiquitin protein ligase activity"/>
    <property type="evidence" value="ECO:0007669"/>
    <property type="project" value="TreeGrafter"/>
</dbReference>
<dbReference type="PANTHER" id="PTHR15898">
    <property type="entry name" value="BIFUNCTIONAL APOPTOSIS REGULATOR"/>
    <property type="match status" value="1"/>
</dbReference>
<gene>
    <name evidence="2" type="ORF">COCNU_10G000740</name>
</gene>
<proteinExistence type="predicted"/>
<organism evidence="2 3">
    <name type="scientific">Cocos nucifera</name>
    <name type="common">Coconut palm</name>
    <dbReference type="NCBI Taxonomy" id="13894"/>
    <lineage>
        <taxon>Eukaryota</taxon>
        <taxon>Viridiplantae</taxon>
        <taxon>Streptophyta</taxon>
        <taxon>Embryophyta</taxon>
        <taxon>Tracheophyta</taxon>
        <taxon>Spermatophyta</taxon>
        <taxon>Magnoliopsida</taxon>
        <taxon>Liliopsida</taxon>
        <taxon>Arecaceae</taxon>
        <taxon>Arecoideae</taxon>
        <taxon>Cocoseae</taxon>
        <taxon>Attaleinae</taxon>
        <taxon>Cocos</taxon>
    </lineage>
</organism>